<dbReference type="AlphaFoldDB" id="A0A087D1E7"/>
<dbReference type="SMART" id="SM00226">
    <property type="entry name" value="LMWPc"/>
    <property type="match status" value="1"/>
</dbReference>
<dbReference type="SUPFAM" id="SSF52788">
    <property type="entry name" value="Phosphotyrosine protein phosphatases I"/>
    <property type="match status" value="1"/>
</dbReference>
<dbReference type="PANTHER" id="PTHR43428">
    <property type="entry name" value="ARSENATE REDUCTASE"/>
    <property type="match status" value="1"/>
</dbReference>
<dbReference type="Proteomes" id="UP000029040">
    <property type="component" value="Unassembled WGS sequence"/>
</dbReference>
<dbReference type="NCBIfam" id="NF033788">
    <property type="entry name" value="HTH_metalloreg"/>
    <property type="match status" value="1"/>
</dbReference>
<dbReference type="PANTHER" id="PTHR43428:SF1">
    <property type="entry name" value="ARSENATE REDUCTASE"/>
    <property type="match status" value="1"/>
</dbReference>
<dbReference type="Gene3D" id="3.40.50.2300">
    <property type="match status" value="1"/>
</dbReference>
<sequence length="236" mass="25708">MNAGKVRVAFICTHNACRSQIAEAIARMRASDVIEPYSAGTDPLAAPNPDALRLLAKRGIDVSMLRSKALDEIPRPDIVVTMGCGVSCPALPCQHREDWGLDDPTGKEDAAYDACIDAIARNVDDLADRIHAADGWDHDRPDVSALRALADETRLTVVRALAHEEELCACKLLDRLHVSQSTLSHHMKVLVDAGLVHQRRDGRWMHYRIDSDRLVALGESVTALGRGGHASNGDNI</sequence>
<dbReference type="Pfam" id="PF01022">
    <property type="entry name" value="HTH_5"/>
    <property type="match status" value="1"/>
</dbReference>
<dbReference type="InterPro" id="IPR001845">
    <property type="entry name" value="HTH_ArsR_DNA-bd_dom"/>
</dbReference>
<dbReference type="CDD" id="cd00090">
    <property type="entry name" value="HTH_ARSR"/>
    <property type="match status" value="1"/>
</dbReference>
<reference evidence="3 4" key="1">
    <citation type="submission" date="2014-03" db="EMBL/GenBank/DDBJ databases">
        <title>Genomics of Bifidobacteria.</title>
        <authorList>
            <person name="Ventura M."/>
            <person name="Milani C."/>
            <person name="Lugli G.A."/>
        </authorList>
    </citation>
    <scope>NUCLEOTIDE SEQUENCE [LARGE SCALE GENOMIC DNA]</scope>
    <source>
        <strain evidence="3 4">LMG 14934</strain>
    </source>
</reference>
<organism evidence="3 4">
    <name type="scientific">Bifidobacterium pullorum subsp. saeculare DSM 6531 = LMG 14934</name>
    <dbReference type="NCBI Taxonomy" id="1437611"/>
    <lineage>
        <taxon>Bacteria</taxon>
        <taxon>Bacillati</taxon>
        <taxon>Actinomycetota</taxon>
        <taxon>Actinomycetes</taxon>
        <taxon>Bifidobacteriales</taxon>
        <taxon>Bifidobacteriaceae</taxon>
        <taxon>Bifidobacterium</taxon>
    </lineage>
</organism>
<evidence type="ECO:0000259" key="2">
    <source>
        <dbReference type="PROSITE" id="PS50987"/>
    </source>
</evidence>
<accession>A0A087D1E7</accession>
<gene>
    <name evidence="3" type="ORF">BSAE_0822</name>
</gene>
<dbReference type="InterPro" id="IPR023485">
    <property type="entry name" value="Ptyr_pPase"/>
</dbReference>
<protein>
    <submittedName>
        <fullName evidence="3">Arsenate reductase ArsC</fullName>
        <ecNumber evidence="3">3.1.3.48</ecNumber>
    </submittedName>
</protein>
<dbReference type="CDD" id="cd16345">
    <property type="entry name" value="LMWP_ArsC"/>
    <property type="match status" value="1"/>
</dbReference>
<comment type="caution">
    <text evidence="3">The sequence shown here is derived from an EMBL/GenBank/DDBJ whole genome shotgun (WGS) entry which is preliminary data.</text>
</comment>
<keyword evidence="1" id="KW-0059">Arsenical resistance</keyword>
<dbReference type="InterPro" id="IPR036196">
    <property type="entry name" value="Ptyr_pPase_sf"/>
</dbReference>
<dbReference type="InterPro" id="IPR036388">
    <property type="entry name" value="WH-like_DNA-bd_sf"/>
</dbReference>
<dbReference type="PROSITE" id="PS50987">
    <property type="entry name" value="HTH_ARSR_2"/>
    <property type="match status" value="1"/>
</dbReference>
<dbReference type="InterPro" id="IPR036390">
    <property type="entry name" value="WH_DNA-bd_sf"/>
</dbReference>
<evidence type="ECO:0000256" key="1">
    <source>
        <dbReference type="ARBA" id="ARBA00022849"/>
    </source>
</evidence>
<dbReference type="Gene3D" id="1.10.10.10">
    <property type="entry name" value="Winged helix-like DNA-binding domain superfamily/Winged helix DNA-binding domain"/>
    <property type="match status" value="1"/>
</dbReference>
<dbReference type="Pfam" id="PF01451">
    <property type="entry name" value="LMWPc"/>
    <property type="match status" value="1"/>
</dbReference>
<dbReference type="SMART" id="SM00418">
    <property type="entry name" value="HTH_ARSR"/>
    <property type="match status" value="1"/>
</dbReference>
<name>A0A087D1E7_9BIFI</name>
<dbReference type="EMBL" id="JGZM01000001">
    <property type="protein sequence ID" value="KFI89347.1"/>
    <property type="molecule type" value="Genomic_DNA"/>
</dbReference>
<keyword evidence="3" id="KW-0378">Hydrolase</keyword>
<proteinExistence type="predicted"/>
<dbReference type="RefSeq" id="WP_051915799.1">
    <property type="nucleotide sequence ID" value="NZ_JDTM01000006.1"/>
</dbReference>
<feature type="domain" description="HTH arsR-type" evidence="2">
    <location>
        <begin position="134"/>
        <end position="229"/>
    </location>
</feature>
<evidence type="ECO:0000313" key="4">
    <source>
        <dbReference type="Proteomes" id="UP000029040"/>
    </source>
</evidence>
<dbReference type="InterPro" id="IPR011991">
    <property type="entry name" value="ArsR-like_HTH"/>
</dbReference>
<dbReference type="GO" id="GO:0046685">
    <property type="term" value="P:response to arsenic-containing substance"/>
    <property type="evidence" value="ECO:0007669"/>
    <property type="project" value="UniProtKB-KW"/>
</dbReference>
<dbReference type="PRINTS" id="PR00778">
    <property type="entry name" value="HTHARSR"/>
</dbReference>
<dbReference type="EC" id="3.1.3.48" evidence="3"/>
<dbReference type="GO" id="GO:0003700">
    <property type="term" value="F:DNA-binding transcription factor activity"/>
    <property type="evidence" value="ECO:0007669"/>
    <property type="project" value="InterPro"/>
</dbReference>
<dbReference type="SUPFAM" id="SSF46785">
    <property type="entry name" value="Winged helix' DNA-binding domain"/>
    <property type="match status" value="1"/>
</dbReference>
<dbReference type="GO" id="GO:0004725">
    <property type="term" value="F:protein tyrosine phosphatase activity"/>
    <property type="evidence" value="ECO:0007669"/>
    <property type="project" value="UniProtKB-EC"/>
</dbReference>
<evidence type="ECO:0000313" key="3">
    <source>
        <dbReference type="EMBL" id="KFI89347.1"/>
    </source>
</evidence>